<keyword evidence="3" id="KW-1185">Reference proteome</keyword>
<protein>
    <recommendedName>
        <fullName evidence="1">HNH nuclease domain-containing protein</fullName>
    </recommendedName>
</protein>
<evidence type="ECO:0000313" key="3">
    <source>
        <dbReference type="Proteomes" id="UP000547976"/>
    </source>
</evidence>
<dbReference type="RefSeq" id="XP_036540426.1">
    <property type="nucleotide sequence ID" value="XM_036682074.1"/>
</dbReference>
<organism evidence="2 3">
    <name type="scientific">Gibberella subglutinans</name>
    <name type="common">Fusarium subglutinans</name>
    <dbReference type="NCBI Taxonomy" id="42677"/>
    <lineage>
        <taxon>Eukaryota</taxon>
        <taxon>Fungi</taxon>
        <taxon>Dikarya</taxon>
        <taxon>Ascomycota</taxon>
        <taxon>Pezizomycotina</taxon>
        <taxon>Sordariomycetes</taxon>
        <taxon>Hypocreomycetidae</taxon>
        <taxon>Hypocreales</taxon>
        <taxon>Nectriaceae</taxon>
        <taxon>Fusarium</taxon>
        <taxon>Fusarium fujikuroi species complex</taxon>
    </lineage>
</organism>
<dbReference type="AlphaFoldDB" id="A0A8H5Q557"/>
<name>A0A8H5Q557_GIBSU</name>
<dbReference type="InterPro" id="IPR003615">
    <property type="entry name" value="HNH_nuc"/>
</dbReference>
<gene>
    <name evidence="2" type="ORF">FSUBG_4119</name>
</gene>
<evidence type="ECO:0000259" key="1">
    <source>
        <dbReference type="Pfam" id="PF13391"/>
    </source>
</evidence>
<comment type="caution">
    <text evidence="2">The sequence shown here is derived from an EMBL/GenBank/DDBJ whole genome shotgun (WGS) entry which is preliminary data.</text>
</comment>
<feature type="domain" description="HNH nuclease" evidence="1">
    <location>
        <begin position="170"/>
        <end position="259"/>
    </location>
</feature>
<dbReference type="Proteomes" id="UP000547976">
    <property type="component" value="Unassembled WGS sequence"/>
</dbReference>
<sequence length="456" mass="51559">MSTSRSQVRKESLLKDLDRVTPLLAQDRCHSRYKEAFDDRFIQVFSKVRSFLPEIEVEKRALWGIQIQSKIFTFSSALRFDQRHRAVIMSVPLSSLDRGGNLSPMDHDGWTLWKALNNTYAMMCHIMQVAIPADVPQTVTQQQLQAANDAAKARDGNEKDLCRERDMHRCVVTAATDPHVCHIVPWSLNKSLRNIMSMRQFSAGISSMLGVRDGGSYESILAPPIQAGDPRGQSDKTWNMICLSPQLHSWWEKAYFAFEPGLPQKLVGVQKARVDLQFHWMPKVISNATTSYKSIAEQVEESLKSDPTLSVKPHTCHGSPIVQAFLRSGERLATGHWFSIDMDIDEAEHFYNMMRLQWVSINIVALVGGAGCPDLCSFDDDDFMPPGLDVRDPDFEDEELVNALEPVNEWIWTYDDPKPDNESILTDDDPELADSSVLNDERVGELTNMIDTLSLS</sequence>
<proteinExistence type="predicted"/>
<accession>A0A8H5Q557</accession>
<reference evidence="2 3" key="1">
    <citation type="submission" date="2020-05" db="EMBL/GenBank/DDBJ databases">
        <title>Identification and distribution of gene clusters putatively required for synthesis of sphingolipid metabolism inhibitors in phylogenetically diverse species of the filamentous fungus Fusarium.</title>
        <authorList>
            <person name="Kim H.-S."/>
            <person name="Busman M."/>
            <person name="Brown D.W."/>
            <person name="Divon H."/>
            <person name="Uhlig S."/>
            <person name="Proctor R.H."/>
        </authorList>
    </citation>
    <scope>NUCLEOTIDE SEQUENCE [LARGE SCALE GENOMIC DNA]</scope>
    <source>
        <strain evidence="2 3">NRRL 66333</strain>
    </source>
</reference>
<dbReference type="EMBL" id="JAAOAV010000036">
    <property type="protein sequence ID" value="KAF5609326.1"/>
    <property type="molecule type" value="Genomic_DNA"/>
</dbReference>
<dbReference type="OrthoDB" id="5416097at2759"/>
<dbReference type="Pfam" id="PF13391">
    <property type="entry name" value="HNH_2"/>
    <property type="match status" value="1"/>
</dbReference>
<evidence type="ECO:0000313" key="2">
    <source>
        <dbReference type="EMBL" id="KAF5609326.1"/>
    </source>
</evidence>
<dbReference type="GeneID" id="59316792"/>